<dbReference type="Proteomes" id="UP000187321">
    <property type="component" value="Plasmid unnamed2"/>
</dbReference>
<keyword evidence="4" id="KW-1185">Reference proteome</keyword>
<proteinExistence type="predicted"/>
<dbReference type="EMBL" id="FTNP01000008">
    <property type="protein sequence ID" value="SIS05112.1"/>
    <property type="molecule type" value="Genomic_DNA"/>
</dbReference>
<dbReference type="AlphaFoldDB" id="A0A1N7FXR2"/>
<dbReference type="Proteomes" id="UP000185687">
    <property type="component" value="Unassembled WGS sequence"/>
</dbReference>
<evidence type="ECO:0000313" key="5">
    <source>
        <dbReference type="Proteomes" id="UP000187321"/>
    </source>
</evidence>
<keyword evidence="1" id="KW-0472">Membrane</keyword>
<feature type="transmembrane region" description="Helical" evidence="1">
    <location>
        <begin position="37"/>
        <end position="70"/>
    </location>
</feature>
<name>A0A1N7FXR2_9EURY</name>
<sequence>MSVIERLFDSIDNLVDSTGDATATVTESKLDAVLKGFVALVGAIMLLIFFAVDATLTIILVGLLIVAIWLFGLGDSSNDSGPRT</sequence>
<reference evidence="3 4" key="2">
    <citation type="submission" date="2017-01" db="EMBL/GenBank/DDBJ databases">
        <authorList>
            <person name="Mah S.A."/>
            <person name="Swanson W.J."/>
            <person name="Moy G.W."/>
            <person name="Vacquier V.D."/>
        </authorList>
    </citation>
    <scope>NUCLEOTIDE SEQUENCE [LARGE SCALE GENOMIC DNA]</scope>
    <source>
        <strain evidence="3 4">CGMCC 1.8909</strain>
    </source>
</reference>
<dbReference type="GeneID" id="30957818"/>
<keyword evidence="2" id="KW-0614">Plasmid</keyword>
<keyword evidence="1" id="KW-1133">Transmembrane helix</keyword>
<dbReference type="KEGG" id="hda:BB347_17705"/>
<evidence type="ECO:0000313" key="4">
    <source>
        <dbReference type="Proteomes" id="UP000185687"/>
    </source>
</evidence>
<evidence type="ECO:0000313" key="2">
    <source>
        <dbReference type="EMBL" id="APX98542.1"/>
    </source>
</evidence>
<dbReference type="EMBL" id="CP019329">
    <property type="protein sequence ID" value="APX98542.1"/>
    <property type="molecule type" value="Genomic_DNA"/>
</dbReference>
<protein>
    <submittedName>
        <fullName evidence="3">Uncharacterized protein</fullName>
    </submittedName>
</protein>
<dbReference type="RefSeq" id="WP_076583942.1">
    <property type="nucleotide sequence ID" value="NZ_CP019329.1"/>
</dbReference>
<evidence type="ECO:0000256" key="1">
    <source>
        <dbReference type="SAM" id="Phobius"/>
    </source>
</evidence>
<keyword evidence="1" id="KW-0812">Transmembrane</keyword>
<geneLocation type="plasmid" evidence="2">
    <name>unnamed2</name>
</geneLocation>
<organism evidence="3 4">
    <name type="scientific">Natronorubrum daqingense</name>
    <dbReference type="NCBI Taxonomy" id="588898"/>
    <lineage>
        <taxon>Archaea</taxon>
        <taxon>Methanobacteriati</taxon>
        <taxon>Methanobacteriota</taxon>
        <taxon>Stenosarchaea group</taxon>
        <taxon>Halobacteria</taxon>
        <taxon>Halobacteriales</taxon>
        <taxon>Natrialbaceae</taxon>
        <taxon>Natronorubrum</taxon>
    </lineage>
</organism>
<gene>
    <name evidence="2" type="ORF">BB347_17705</name>
    <name evidence="3" type="ORF">SAMN05421809_3548</name>
</gene>
<accession>A0A1N7FXR2</accession>
<evidence type="ECO:0000313" key="3">
    <source>
        <dbReference type="EMBL" id="SIS05112.1"/>
    </source>
</evidence>
<reference evidence="2 5" key="1">
    <citation type="submission" date="2017-01" db="EMBL/GenBank/DDBJ databases">
        <title>Complete genome sequence of Haloterrigena daqingensis type strain (JX313T).</title>
        <authorList>
            <person name="Shuang W."/>
        </authorList>
    </citation>
    <scope>NUCLEOTIDE SEQUENCE [LARGE SCALE GENOMIC DNA]</scope>
    <source>
        <strain evidence="5">JX313</strain>
        <strain evidence="2">JX313T</strain>
        <plasmid evidence="5">Plasmid unnamed2</plasmid>
        <plasmid evidence="2">unnamed2</plasmid>
    </source>
</reference>